<dbReference type="RefSeq" id="WP_258042769.1">
    <property type="nucleotide sequence ID" value="NZ_FNUV01000001.1"/>
</dbReference>
<protein>
    <submittedName>
        <fullName evidence="1">Uncharacterized protein</fullName>
    </submittedName>
</protein>
<evidence type="ECO:0000313" key="1">
    <source>
        <dbReference type="EMBL" id="SEF48330.1"/>
    </source>
</evidence>
<name>A0A1H5SD37_XYLRU</name>
<evidence type="ECO:0000313" key="2">
    <source>
        <dbReference type="Proteomes" id="UP000236735"/>
    </source>
</evidence>
<gene>
    <name evidence="1" type="ORF">SAMN05216354_0621</name>
</gene>
<dbReference type="Proteomes" id="UP000236735">
    <property type="component" value="Unassembled WGS sequence"/>
</dbReference>
<reference evidence="1 2" key="1">
    <citation type="submission" date="2016-10" db="EMBL/GenBank/DDBJ databases">
        <authorList>
            <person name="de Groot N.N."/>
        </authorList>
    </citation>
    <scope>NUCLEOTIDE SEQUENCE [LARGE SCALE GENOMIC DNA]</scope>
    <source>
        <strain evidence="1 2">AR32</strain>
    </source>
</reference>
<sequence length="160" mass="18408">MRKELYKVIATRLLQIAADGSIIDPEAEEQPEKLIKHVDLWNHNVEFLDQEQPWERPAVFVEFTPIVWEPVKPGREYRSKPVVNLHIVTDWEGDASAASELQEEALKVLDYSGIIHKALQGLDGEHFGRFDLVETHTNHNHEDIVESIEVYKCVATRTLT</sequence>
<dbReference type="AlphaFoldDB" id="A0A1H5SD37"/>
<dbReference type="EMBL" id="FNUV01000001">
    <property type="protein sequence ID" value="SEF48330.1"/>
    <property type="molecule type" value="Genomic_DNA"/>
</dbReference>
<proteinExistence type="predicted"/>
<accession>A0A1H5SD37</accession>
<organism evidence="1 2">
    <name type="scientific">Xylanibacter ruminicola</name>
    <name type="common">Prevotella ruminicola</name>
    <dbReference type="NCBI Taxonomy" id="839"/>
    <lineage>
        <taxon>Bacteria</taxon>
        <taxon>Pseudomonadati</taxon>
        <taxon>Bacteroidota</taxon>
        <taxon>Bacteroidia</taxon>
        <taxon>Bacteroidales</taxon>
        <taxon>Prevotellaceae</taxon>
        <taxon>Xylanibacter</taxon>
    </lineage>
</organism>